<feature type="transmembrane region" description="Helical" evidence="15">
    <location>
        <begin position="53"/>
        <end position="75"/>
    </location>
</feature>
<keyword evidence="13" id="KW-0479">Metal-binding</keyword>
<keyword evidence="13" id="KW-0460">Magnesium</keyword>
<dbReference type="FunFam" id="1.10.510.10:FF:001512">
    <property type="entry name" value="Receptor tyrosine-protein kinase erbB-2"/>
    <property type="match status" value="1"/>
</dbReference>
<keyword evidence="4" id="KW-0808">Transferase</keyword>
<evidence type="ECO:0000256" key="3">
    <source>
        <dbReference type="ARBA" id="ARBA00011902"/>
    </source>
</evidence>
<feature type="binding site" evidence="12">
    <location>
        <position position="310"/>
    </location>
    <ligand>
        <name>ATP</name>
        <dbReference type="ChEBI" id="CHEBI:30616"/>
    </ligand>
</feature>
<comment type="subcellular location">
    <subcellularLocation>
        <location evidence="2">Endomembrane system</location>
    </subcellularLocation>
    <subcellularLocation>
        <location evidence="1">Membrane</location>
        <topology evidence="1">Single-pass membrane protein</topology>
    </subcellularLocation>
</comment>
<keyword evidence="9" id="KW-0829">Tyrosine-protein kinase</keyword>
<comment type="catalytic activity">
    <reaction evidence="10">
        <text>L-tyrosyl-[protein] + ATP = O-phospho-L-tyrosyl-[protein] + ADP + H(+)</text>
        <dbReference type="Rhea" id="RHEA:10596"/>
        <dbReference type="Rhea" id="RHEA-COMP:10136"/>
        <dbReference type="Rhea" id="RHEA-COMP:20101"/>
        <dbReference type="ChEBI" id="CHEBI:15378"/>
        <dbReference type="ChEBI" id="CHEBI:30616"/>
        <dbReference type="ChEBI" id="CHEBI:46858"/>
        <dbReference type="ChEBI" id="CHEBI:61978"/>
        <dbReference type="ChEBI" id="CHEBI:456216"/>
        <dbReference type="EC" id="2.7.10.1"/>
    </reaction>
</comment>
<dbReference type="InterPro" id="IPR008266">
    <property type="entry name" value="Tyr_kinase_AS"/>
</dbReference>
<dbReference type="Pfam" id="PF07714">
    <property type="entry name" value="PK_Tyr_Ser-Thr"/>
    <property type="match status" value="1"/>
</dbReference>
<dbReference type="AlphaFoldDB" id="A0A0M3HYG9"/>
<evidence type="ECO:0000256" key="15">
    <source>
        <dbReference type="SAM" id="Phobius"/>
    </source>
</evidence>
<feature type="binding site" evidence="13">
    <location>
        <position position="311"/>
    </location>
    <ligand>
        <name>Mg(2+)</name>
        <dbReference type="ChEBI" id="CHEBI:18420"/>
    </ligand>
</feature>
<dbReference type="PANTHER" id="PTHR24416:SF564">
    <property type="entry name" value="MACROPHAGE-STIMULATING PROTEIN RECEPTOR"/>
    <property type="match status" value="1"/>
</dbReference>
<dbReference type="InterPro" id="IPR020635">
    <property type="entry name" value="Tyr_kinase_cat_dom"/>
</dbReference>
<dbReference type="InterPro" id="IPR011009">
    <property type="entry name" value="Kinase-like_dom_sf"/>
</dbReference>
<dbReference type="GO" id="GO:0043235">
    <property type="term" value="C:receptor complex"/>
    <property type="evidence" value="ECO:0007669"/>
    <property type="project" value="TreeGrafter"/>
</dbReference>
<keyword evidence="15" id="KW-0812">Transmembrane</keyword>
<dbReference type="PROSITE" id="PS50011">
    <property type="entry name" value="PROTEIN_KINASE_DOM"/>
    <property type="match status" value="1"/>
</dbReference>
<protein>
    <recommendedName>
        <fullName evidence="3">receptor protein-tyrosine kinase</fullName>
        <ecNumber evidence="3">2.7.10.1</ecNumber>
    </recommendedName>
</protein>
<dbReference type="GO" id="GO:0004714">
    <property type="term" value="F:transmembrane receptor protein tyrosine kinase activity"/>
    <property type="evidence" value="ECO:0007669"/>
    <property type="project" value="UniProtKB-EC"/>
</dbReference>
<feature type="active site" description="Proton acceptor" evidence="11">
    <location>
        <position position="306"/>
    </location>
</feature>
<feature type="domain" description="Protein kinase" evidence="16">
    <location>
        <begin position="177"/>
        <end position="493"/>
    </location>
</feature>
<dbReference type="CDD" id="cd00192">
    <property type="entry name" value="PTKc"/>
    <property type="match status" value="1"/>
</dbReference>
<name>A0A0M3HYG9_ASCLU</name>
<dbReference type="GO" id="GO:0061564">
    <property type="term" value="P:axon development"/>
    <property type="evidence" value="ECO:0007669"/>
    <property type="project" value="UniProtKB-ARBA"/>
</dbReference>
<keyword evidence="5 12" id="KW-0547">Nucleotide-binding</keyword>
<dbReference type="GO" id="GO:0016477">
    <property type="term" value="P:cell migration"/>
    <property type="evidence" value="ECO:0007669"/>
    <property type="project" value="TreeGrafter"/>
</dbReference>
<evidence type="ECO:0000256" key="5">
    <source>
        <dbReference type="ARBA" id="ARBA00022741"/>
    </source>
</evidence>
<feature type="binding site" evidence="14">
    <location>
        <position position="210"/>
    </location>
    <ligand>
        <name>ATP</name>
        <dbReference type="ChEBI" id="CHEBI:30616"/>
    </ligand>
</feature>
<dbReference type="InterPro" id="IPR000719">
    <property type="entry name" value="Prot_kinase_dom"/>
</dbReference>
<feature type="binding site" evidence="13">
    <location>
        <position position="324"/>
    </location>
    <ligand>
        <name>Mg(2+)</name>
        <dbReference type="ChEBI" id="CHEBI:18420"/>
    </ligand>
</feature>
<dbReference type="PRINTS" id="PR00109">
    <property type="entry name" value="TYRKINASE"/>
</dbReference>
<evidence type="ECO:0000313" key="17">
    <source>
        <dbReference type="Proteomes" id="UP000036681"/>
    </source>
</evidence>
<dbReference type="Gene3D" id="1.10.510.10">
    <property type="entry name" value="Transferase(Phosphotransferase) domain 1"/>
    <property type="match status" value="1"/>
</dbReference>
<evidence type="ECO:0000256" key="9">
    <source>
        <dbReference type="ARBA" id="ARBA00023137"/>
    </source>
</evidence>
<evidence type="ECO:0000256" key="1">
    <source>
        <dbReference type="ARBA" id="ARBA00004167"/>
    </source>
</evidence>
<evidence type="ECO:0000256" key="7">
    <source>
        <dbReference type="ARBA" id="ARBA00022840"/>
    </source>
</evidence>
<keyword evidence="7 12" id="KW-0067">ATP-binding</keyword>
<dbReference type="SMART" id="SM00219">
    <property type="entry name" value="TyrKc"/>
    <property type="match status" value="1"/>
</dbReference>
<dbReference type="Proteomes" id="UP000036681">
    <property type="component" value="Unplaced"/>
</dbReference>
<evidence type="ECO:0000256" key="13">
    <source>
        <dbReference type="PIRSR" id="PIRSR000615-3"/>
    </source>
</evidence>
<keyword evidence="8 15" id="KW-0472">Membrane</keyword>
<evidence type="ECO:0000313" key="18">
    <source>
        <dbReference type="WBParaSite" id="ALUE_0000856401-mRNA-1"/>
    </source>
</evidence>
<evidence type="ECO:0000256" key="4">
    <source>
        <dbReference type="ARBA" id="ARBA00022679"/>
    </source>
</evidence>
<reference evidence="18" key="1">
    <citation type="submission" date="2017-02" db="UniProtKB">
        <authorList>
            <consortium name="WormBaseParasite"/>
        </authorList>
    </citation>
    <scope>IDENTIFICATION</scope>
</reference>
<dbReference type="InterPro" id="IPR017441">
    <property type="entry name" value="Protein_kinase_ATP_BS"/>
</dbReference>
<dbReference type="PROSITE" id="PS00107">
    <property type="entry name" value="PROTEIN_KINASE_ATP"/>
    <property type="match status" value="1"/>
</dbReference>
<dbReference type="GO" id="GO:0048680">
    <property type="term" value="P:positive regulation of axon regeneration"/>
    <property type="evidence" value="ECO:0007669"/>
    <property type="project" value="UniProtKB-ARBA"/>
</dbReference>
<dbReference type="InterPro" id="IPR050122">
    <property type="entry name" value="RTK"/>
</dbReference>
<evidence type="ECO:0000259" key="16">
    <source>
        <dbReference type="PROSITE" id="PS50011"/>
    </source>
</evidence>
<keyword evidence="17" id="KW-1185">Reference proteome</keyword>
<dbReference type="GO" id="GO:0005524">
    <property type="term" value="F:ATP binding"/>
    <property type="evidence" value="ECO:0007669"/>
    <property type="project" value="UniProtKB-UniRule"/>
</dbReference>
<dbReference type="PROSITE" id="PS00109">
    <property type="entry name" value="PROTEIN_KINASE_TYR"/>
    <property type="match status" value="1"/>
</dbReference>
<dbReference type="GO" id="GO:0005886">
    <property type="term" value="C:plasma membrane"/>
    <property type="evidence" value="ECO:0007669"/>
    <property type="project" value="TreeGrafter"/>
</dbReference>
<accession>A0A0M3HYG9</accession>
<evidence type="ECO:0000256" key="14">
    <source>
        <dbReference type="PROSITE-ProRule" id="PRU10141"/>
    </source>
</evidence>
<dbReference type="GO" id="GO:0046872">
    <property type="term" value="F:metal ion binding"/>
    <property type="evidence" value="ECO:0007669"/>
    <property type="project" value="UniProtKB-KW"/>
</dbReference>
<dbReference type="InterPro" id="IPR001245">
    <property type="entry name" value="Ser-Thr/Tyr_kinase_cat_dom"/>
</dbReference>
<evidence type="ECO:0000256" key="2">
    <source>
        <dbReference type="ARBA" id="ARBA00004308"/>
    </source>
</evidence>
<evidence type="ECO:0000256" key="8">
    <source>
        <dbReference type="ARBA" id="ARBA00023136"/>
    </source>
</evidence>
<dbReference type="PANTHER" id="PTHR24416">
    <property type="entry name" value="TYROSINE-PROTEIN KINASE RECEPTOR"/>
    <property type="match status" value="1"/>
</dbReference>
<evidence type="ECO:0000256" key="12">
    <source>
        <dbReference type="PIRSR" id="PIRSR000615-2"/>
    </source>
</evidence>
<evidence type="ECO:0000256" key="11">
    <source>
        <dbReference type="PIRSR" id="PIRSR000615-1"/>
    </source>
</evidence>
<dbReference type="WBParaSite" id="ALUE_0000856401-mRNA-1">
    <property type="protein sequence ID" value="ALUE_0000856401-mRNA-1"/>
    <property type="gene ID" value="ALUE_0000856401"/>
</dbReference>
<sequence length="493" mass="55019">MTTATHQKHAVWRAVTANISSSASTISVMSSNMVQQASQPRFQRVALLADSSALLVTILFLIVLSIVLISVLLQYHCKSTGSLSITTLPSTQWTNFSTGNATLDNETASILFLSNFISDFRGTVFLNPLPDSDSDSSLSERTSFTVSSTVSQQGLLSLIAADLRHSIAPLLVNSDSVVLEKIVGKGYFGNVYQGKMRDPISGRILSVAIKALKGDSARNITHIERFLREGAIMTHFEHPHVLRLLAISISPAGNPWVILPFMANGDLKSYIANPARMLCVLELTNFAYQVAQGMAYLASLRFVHRDLAARNCMVTQERIVKVADFGLALDLYDKESFLDESETGPARLPLKWLAPESLRDRRIFNSATDVWSFGVLMWELMTRAAPPYGDISNHKIREYLESGMRLPKPTNCPHVLYVIFQLPINYYEVMQSCWRVNIGVCNCCTLKTNIYLQENSPDVFSRFLRPGSEIFLVPVLPAERSFVNNFRTQFHPR</sequence>
<proteinExistence type="predicted"/>
<dbReference type="GO" id="GO:0007169">
    <property type="term" value="P:cell surface receptor protein tyrosine kinase signaling pathway"/>
    <property type="evidence" value="ECO:0007669"/>
    <property type="project" value="TreeGrafter"/>
</dbReference>
<dbReference type="EC" id="2.7.10.1" evidence="3"/>
<dbReference type="GO" id="GO:0012505">
    <property type="term" value="C:endomembrane system"/>
    <property type="evidence" value="ECO:0007669"/>
    <property type="project" value="UniProtKB-SubCell"/>
</dbReference>
<keyword evidence="15" id="KW-1133">Transmembrane helix</keyword>
<dbReference type="Gene3D" id="3.30.200.20">
    <property type="entry name" value="Phosphorylase Kinase, domain 1"/>
    <property type="match status" value="1"/>
</dbReference>
<organism evidence="17 18">
    <name type="scientific">Ascaris lumbricoides</name>
    <name type="common">Giant roundworm</name>
    <dbReference type="NCBI Taxonomy" id="6252"/>
    <lineage>
        <taxon>Eukaryota</taxon>
        <taxon>Metazoa</taxon>
        <taxon>Ecdysozoa</taxon>
        <taxon>Nematoda</taxon>
        <taxon>Chromadorea</taxon>
        <taxon>Rhabditida</taxon>
        <taxon>Spirurina</taxon>
        <taxon>Ascaridomorpha</taxon>
        <taxon>Ascaridoidea</taxon>
        <taxon>Ascarididae</taxon>
        <taxon>Ascaris</taxon>
    </lineage>
</organism>
<evidence type="ECO:0000256" key="10">
    <source>
        <dbReference type="ARBA" id="ARBA00051243"/>
    </source>
</evidence>
<evidence type="ECO:0000256" key="6">
    <source>
        <dbReference type="ARBA" id="ARBA00022777"/>
    </source>
</evidence>
<keyword evidence="6" id="KW-0418">Kinase</keyword>
<dbReference type="SUPFAM" id="SSF56112">
    <property type="entry name" value="Protein kinase-like (PK-like)"/>
    <property type="match status" value="1"/>
</dbReference>